<keyword evidence="8 14" id="KW-0863">Zinc-finger</keyword>
<dbReference type="SUPFAM" id="SSF57850">
    <property type="entry name" value="RING/U-box"/>
    <property type="match status" value="1"/>
</dbReference>
<dbReference type="PANTHER" id="PTHR13480:SF0">
    <property type="entry name" value="E3 UBIQUITIN-PROTEIN LIGASE HAKAI"/>
    <property type="match status" value="1"/>
</dbReference>
<evidence type="ECO:0000256" key="11">
    <source>
        <dbReference type="ARBA" id="ARBA00023242"/>
    </source>
</evidence>
<proteinExistence type="evidence at transcript level"/>
<dbReference type="EMBL" id="BR000094">
    <property type="protein sequence ID" value="FAA00125.1"/>
    <property type="molecule type" value="mRNA"/>
</dbReference>
<evidence type="ECO:0000256" key="4">
    <source>
        <dbReference type="ARBA" id="ARBA00012483"/>
    </source>
</evidence>
<evidence type="ECO:0000259" key="17">
    <source>
        <dbReference type="PROSITE" id="PS50157"/>
    </source>
</evidence>
<dbReference type="InterPro" id="IPR017907">
    <property type="entry name" value="Znf_RING_CS"/>
</dbReference>
<dbReference type="InterPro" id="IPR013083">
    <property type="entry name" value="Znf_RING/FYVE/PHD"/>
</dbReference>
<accession>Q1RLE0</accession>
<evidence type="ECO:0000256" key="15">
    <source>
        <dbReference type="SAM" id="MobiDB-lite"/>
    </source>
</evidence>
<dbReference type="InterPro" id="IPR041042">
    <property type="entry name" value="Znf_Hakai"/>
</dbReference>
<evidence type="ECO:0000256" key="9">
    <source>
        <dbReference type="ARBA" id="ARBA00022786"/>
    </source>
</evidence>
<protein>
    <recommendedName>
        <fullName evidence="13">E3 ubiquitin-protein ligase Hakai</fullName>
        <ecNumber evidence="4">2.3.2.27</ecNumber>
    </recommendedName>
</protein>
<gene>
    <name evidence="18" type="primary">Ci-ZF(RING/C2H2)-1</name>
</gene>
<dbReference type="AlphaFoldDB" id="Q1RLE0"/>
<evidence type="ECO:0000313" key="18">
    <source>
        <dbReference type="EMBL" id="FAA00125.1"/>
    </source>
</evidence>
<dbReference type="Gene3D" id="6.10.140.2210">
    <property type="match status" value="1"/>
</dbReference>
<dbReference type="GO" id="GO:0016567">
    <property type="term" value="P:protein ubiquitination"/>
    <property type="evidence" value="ECO:0007669"/>
    <property type="project" value="UniProtKB-UniPathway"/>
</dbReference>
<feature type="region of interest" description="Disordered" evidence="15">
    <location>
        <begin position="261"/>
        <end position="280"/>
    </location>
</feature>
<evidence type="ECO:0000256" key="8">
    <source>
        <dbReference type="ARBA" id="ARBA00022771"/>
    </source>
</evidence>
<evidence type="ECO:0000256" key="2">
    <source>
        <dbReference type="ARBA" id="ARBA00004123"/>
    </source>
</evidence>
<dbReference type="GO" id="GO:0061630">
    <property type="term" value="F:ubiquitin protein ligase activity"/>
    <property type="evidence" value="ECO:0007669"/>
    <property type="project" value="UniProtKB-EC"/>
</dbReference>
<evidence type="ECO:0000256" key="6">
    <source>
        <dbReference type="ARBA" id="ARBA00022679"/>
    </source>
</evidence>
<evidence type="ECO:0000256" key="10">
    <source>
        <dbReference type="ARBA" id="ARBA00022833"/>
    </source>
</evidence>
<feature type="compositionally biased region" description="Basic and acidic residues" evidence="15">
    <location>
        <begin position="40"/>
        <end position="58"/>
    </location>
</feature>
<sequence>EGKTSARRIKHFIGRKLILISAFKSKMDDNHMQRKRRHKDSYGSDRYKKHTNKDERNWRPNNYMDENRYGRNMQSSNSHHRDKSHDWDIQVHLIGKKVRDPMIHVCETCSLPIRSYGRMIPCKHVFCFSCAKKTDNNCPRCKDSVQRIEQCPLGSVWLCSLTNGCRRTYLSKRDLQAHVQHRHSKIPPTPIIPPPHPLVMPPVNVGRPPPITVPPPQLIMPASSVNLTRPAVSIPHAVIAQQKEPVAIPRSSNLITIQIQDNQNQPPRLPNQPQGFQPNQ</sequence>
<dbReference type="GO" id="GO:0005634">
    <property type="term" value="C:nucleus"/>
    <property type="evidence" value="ECO:0007669"/>
    <property type="project" value="UniProtKB-SubCell"/>
</dbReference>
<dbReference type="InterPro" id="IPR040380">
    <property type="entry name" value="HAKAI-like_RING-HC"/>
</dbReference>
<dbReference type="UniPathway" id="UPA00143"/>
<dbReference type="InterPro" id="IPR001841">
    <property type="entry name" value="Znf_RING"/>
</dbReference>
<dbReference type="PROSITE" id="PS50089">
    <property type="entry name" value="ZF_RING_2"/>
    <property type="match status" value="1"/>
</dbReference>
<evidence type="ECO:0000256" key="5">
    <source>
        <dbReference type="ARBA" id="ARBA00022473"/>
    </source>
</evidence>
<comment type="subcellular location">
    <subcellularLocation>
        <location evidence="2">Nucleus</location>
    </subcellularLocation>
</comment>
<feature type="region of interest" description="Disordered" evidence="15">
    <location>
        <begin position="29"/>
        <end position="84"/>
    </location>
</feature>
<dbReference type="InterPro" id="IPR040383">
    <property type="entry name" value="HAKAI/CBLL2"/>
</dbReference>
<evidence type="ECO:0000256" key="14">
    <source>
        <dbReference type="PROSITE-ProRule" id="PRU00042"/>
    </source>
</evidence>
<keyword evidence="10" id="KW-0862">Zinc</keyword>
<keyword evidence="5" id="KW-0217">Developmental protein</keyword>
<evidence type="ECO:0000259" key="16">
    <source>
        <dbReference type="PROSITE" id="PS50089"/>
    </source>
</evidence>
<name>Q1RLE0_CIOIN</name>
<keyword evidence="9" id="KW-0833">Ubl conjugation pathway</keyword>
<dbReference type="PANTHER" id="PTHR13480">
    <property type="entry name" value="E3 UBIQUITIN-PROTEIN LIGASE HAKAI-RELATED"/>
    <property type="match status" value="1"/>
</dbReference>
<keyword evidence="6" id="KW-0808">Transferase</keyword>
<dbReference type="PROSITE" id="PS00518">
    <property type="entry name" value="ZF_RING_1"/>
    <property type="match status" value="1"/>
</dbReference>
<dbReference type="EC" id="2.3.2.27" evidence="4"/>
<evidence type="ECO:0000256" key="1">
    <source>
        <dbReference type="ARBA" id="ARBA00000900"/>
    </source>
</evidence>
<reference evidence="18" key="1">
    <citation type="journal article" date="2006" name="Dev. Biol.">
        <title>Systematic analysis of embryonic expression profiles of zinc finger genes in Ciona intestinalis.</title>
        <authorList>
            <person name="Miwata K."/>
            <person name="Chiba T."/>
            <person name="Horii R."/>
            <person name="Yamada L."/>
            <person name="Kubo A."/>
            <person name="Miyamura D."/>
            <person name="Satoh N."/>
            <person name="Satou Y."/>
        </authorList>
    </citation>
    <scope>NUCLEOTIDE SEQUENCE</scope>
</reference>
<evidence type="ECO:0000256" key="7">
    <source>
        <dbReference type="ARBA" id="ARBA00022723"/>
    </source>
</evidence>
<keyword evidence="7" id="KW-0479">Metal-binding</keyword>
<organism evidence="18">
    <name type="scientific">Ciona intestinalis</name>
    <name type="common">Transparent sea squirt</name>
    <name type="synonym">Ascidia intestinalis</name>
    <dbReference type="NCBI Taxonomy" id="7719"/>
    <lineage>
        <taxon>Eukaryota</taxon>
        <taxon>Metazoa</taxon>
        <taxon>Chordata</taxon>
        <taxon>Tunicata</taxon>
        <taxon>Ascidiacea</taxon>
        <taxon>Phlebobranchia</taxon>
        <taxon>Cionidae</taxon>
        <taxon>Ciona</taxon>
    </lineage>
</organism>
<dbReference type="Pfam" id="PF18408">
    <property type="entry name" value="zf_Hakai"/>
    <property type="match status" value="1"/>
</dbReference>
<feature type="domain" description="RING-type" evidence="16">
    <location>
        <begin position="106"/>
        <end position="142"/>
    </location>
</feature>
<dbReference type="InterPro" id="IPR013087">
    <property type="entry name" value="Znf_C2H2_type"/>
</dbReference>
<evidence type="ECO:0000256" key="13">
    <source>
        <dbReference type="ARBA" id="ARBA00041081"/>
    </source>
</evidence>
<evidence type="ECO:0000256" key="3">
    <source>
        <dbReference type="ARBA" id="ARBA00004906"/>
    </source>
</evidence>
<dbReference type="GO" id="GO:0008270">
    <property type="term" value="F:zinc ion binding"/>
    <property type="evidence" value="ECO:0007669"/>
    <property type="project" value="UniProtKB-KW"/>
</dbReference>
<feature type="compositionally biased region" description="Low complexity" evidence="15">
    <location>
        <begin position="262"/>
        <end position="274"/>
    </location>
</feature>
<dbReference type="PROSITE" id="PS50157">
    <property type="entry name" value="ZINC_FINGER_C2H2_2"/>
    <property type="match status" value="1"/>
</dbReference>
<dbReference type="Gene3D" id="3.30.40.10">
    <property type="entry name" value="Zinc/RING finger domain, C3HC4 (zinc finger)"/>
    <property type="match status" value="1"/>
</dbReference>
<keyword evidence="11" id="KW-0539">Nucleus</keyword>
<comment type="similarity">
    <text evidence="12">Belongs to the Hakai family.</text>
</comment>
<dbReference type="CDD" id="cd16508">
    <property type="entry name" value="RING-HC_HAKAI-like"/>
    <property type="match status" value="1"/>
</dbReference>
<comment type="catalytic activity">
    <reaction evidence="1">
        <text>S-ubiquitinyl-[E2 ubiquitin-conjugating enzyme]-L-cysteine + [acceptor protein]-L-lysine = [E2 ubiquitin-conjugating enzyme]-L-cysteine + N(6)-ubiquitinyl-[acceptor protein]-L-lysine.</text>
        <dbReference type="EC" id="2.3.2.27"/>
    </reaction>
</comment>
<feature type="domain" description="C2H2-type" evidence="17">
    <location>
        <begin position="157"/>
        <end position="188"/>
    </location>
</feature>
<comment type="pathway">
    <text evidence="3">Protein modification; protein ubiquitination.</text>
</comment>
<evidence type="ECO:0000256" key="12">
    <source>
        <dbReference type="ARBA" id="ARBA00038499"/>
    </source>
</evidence>
<feature type="non-terminal residue" evidence="18">
    <location>
        <position position="1"/>
    </location>
</feature>